<dbReference type="Gene3D" id="3.40.720.10">
    <property type="entry name" value="Alkaline Phosphatase, subunit A"/>
    <property type="match status" value="1"/>
</dbReference>
<dbReference type="SUPFAM" id="SSF53649">
    <property type="entry name" value="Alkaline phosphatase-like"/>
    <property type="match status" value="1"/>
</dbReference>
<dbReference type="AlphaFoldDB" id="A0A1S1HN60"/>
<organism evidence="2 3">
    <name type="scientific">Edaphosphingomonas haloaromaticamans</name>
    <dbReference type="NCBI Taxonomy" id="653954"/>
    <lineage>
        <taxon>Bacteria</taxon>
        <taxon>Pseudomonadati</taxon>
        <taxon>Pseudomonadota</taxon>
        <taxon>Alphaproteobacteria</taxon>
        <taxon>Sphingomonadales</taxon>
        <taxon>Rhizorhabdaceae</taxon>
        <taxon>Edaphosphingomonas</taxon>
    </lineage>
</organism>
<dbReference type="GO" id="GO:0016787">
    <property type="term" value="F:hydrolase activity"/>
    <property type="evidence" value="ECO:0007669"/>
    <property type="project" value="UniProtKB-ARBA"/>
</dbReference>
<dbReference type="InterPro" id="IPR017850">
    <property type="entry name" value="Alkaline_phosphatase_core_sf"/>
</dbReference>
<dbReference type="PROSITE" id="PS51257">
    <property type="entry name" value="PROKAR_LIPOPROTEIN"/>
    <property type="match status" value="1"/>
</dbReference>
<keyword evidence="3" id="KW-1185">Reference proteome</keyword>
<dbReference type="Pfam" id="PF01663">
    <property type="entry name" value="Phosphodiest"/>
    <property type="match status" value="1"/>
</dbReference>
<proteinExistence type="predicted"/>
<evidence type="ECO:0000313" key="3">
    <source>
        <dbReference type="Proteomes" id="UP000179467"/>
    </source>
</evidence>
<feature type="chain" id="PRO_5012548880" evidence="1">
    <location>
        <begin position="29"/>
        <end position="419"/>
    </location>
</feature>
<reference evidence="2 3" key="1">
    <citation type="submission" date="2016-09" db="EMBL/GenBank/DDBJ databases">
        <title>Metabolic pathway, cell adaptation mechanisms and a novel monoxygenase revealed through proteogenomic-transcription analysis of a Sphingomonas haloaromaticamans strain degrading the fungicide ortho-phenylphenol.</title>
        <authorList>
            <person name="Perruchon C."/>
            <person name="Papadopoulou E.S."/>
            <person name="Rousidou C."/>
            <person name="Vasileiadis S."/>
            <person name="Tanou G."/>
            <person name="Amoutzias G."/>
            <person name="Molassiotis A."/>
            <person name="Karpouzas D.G."/>
        </authorList>
    </citation>
    <scope>NUCLEOTIDE SEQUENCE [LARGE SCALE GENOMIC DNA]</scope>
    <source>
        <strain evidence="2 3">P3</strain>
    </source>
</reference>
<dbReference type="EMBL" id="MIPT01000001">
    <property type="protein sequence ID" value="OHT21890.1"/>
    <property type="molecule type" value="Genomic_DNA"/>
</dbReference>
<dbReference type="CDD" id="cd16018">
    <property type="entry name" value="Enpp"/>
    <property type="match status" value="1"/>
</dbReference>
<keyword evidence="1" id="KW-0732">Signal</keyword>
<accession>A0A1S1HN60</accession>
<evidence type="ECO:0000256" key="1">
    <source>
        <dbReference type="SAM" id="SignalP"/>
    </source>
</evidence>
<feature type="signal peptide" evidence="1">
    <location>
        <begin position="1"/>
        <end position="28"/>
    </location>
</feature>
<dbReference type="PANTHER" id="PTHR10151">
    <property type="entry name" value="ECTONUCLEOTIDE PYROPHOSPHATASE/PHOSPHODIESTERASE"/>
    <property type="match status" value="1"/>
</dbReference>
<dbReference type="PANTHER" id="PTHR10151:SF120">
    <property type="entry name" value="BIS(5'-ADENOSYL)-TRIPHOSPHATASE"/>
    <property type="match status" value="1"/>
</dbReference>
<protein>
    <submittedName>
        <fullName evidence="2">Type I phosphodiesterase / nucleotide pyrophosphatase</fullName>
    </submittedName>
</protein>
<sequence length="419" mass="44884">MSMKSVRFLPALAASLAFGLLSACAHVAAGPAPVAAAIEEQAPVTILVSIDGFRPDYLDRGLTPNLNALAAGGVKAAMRPSFPSKTFPNHYAIVTGLRPDRNGIVGNKMEDPRRPGVTFTLGDAKQALDPFWWDEAEPIWVTAGAQGVRTATLFWPGSEVAIHGRRPDDWWRYDENIPNSQRVDAVIDWLRRPAAKRPRLLTLYFDTVDTTGHAYGPAAAETDGAIAEVDRRIGDLVANLAAIGQPANIVVVSDHGMAATSDDRVIRIDRIVDPATIRLVADGPYAAIDPVAGSDARLAGELLKPHDHMQCWRKSEIPARFHFGANPRVPAYLCLADPGWLIFAAQPAWPAKGGNHGYDNDAPDMRATFIAAGPGIGGRGTLPVFDNVDVYPLLARLAGIRPRETDGDPATLAGIVAGR</sequence>
<gene>
    <name evidence="2" type="ORF">BHE75_03902</name>
</gene>
<comment type="caution">
    <text evidence="2">The sequence shown here is derived from an EMBL/GenBank/DDBJ whole genome shotgun (WGS) entry which is preliminary data.</text>
</comment>
<evidence type="ECO:0000313" key="2">
    <source>
        <dbReference type="EMBL" id="OHT21890.1"/>
    </source>
</evidence>
<dbReference type="Proteomes" id="UP000179467">
    <property type="component" value="Unassembled WGS sequence"/>
</dbReference>
<name>A0A1S1HN60_9SPHN</name>
<dbReference type="Gene3D" id="3.30.1360.180">
    <property type="match status" value="1"/>
</dbReference>
<dbReference type="InterPro" id="IPR002591">
    <property type="entry name" value="Phosphodiest/P_Trfase"/>
</dbReference>